<sequence length="943" mass="108386">MNSQSTIHNPIILVDGSFYMYRAYHAYPPLTTQNGQPVWVIYGVISMIKSLITRYQPSHMAVIFDVSGKTFRDDLFKQYKSNRIKIPDDLSIQIIPTHKIIKAMGISVLNIPNVEADDVIATLATFYAQLNKTVLISTGDKDMAQIVSSNIILINTMSNIMLNPTEVEKKFGVPPTLIADYLALVGDRADNIPGVPGIGKKTAQIVLNQIGNLNILYQNLNNILQLNIRGRKKIYQALLINKELAFLCYKLATIKIDVPLQESDYKLLIQEINTQDLILLFTQYEFNTWLTDLQSGKWNNTNKYEKKIISTAYTKHANTKIIQNSSYNNLKLNNNSNYIIYNTATLKHWIKQNYHKNHLILNIHSDNSNIFTANILGLCLSLYNIYINQYIYIPISNNIQIPNQYNNKNYLSLKNVLLNLQPILENPAVVKIGQNMKFNYSLLKRHNINLSGKIFDVILEFYILYGTTNYQNIKRFLNKETFNSILNFQQSYDNYNNYIVKEIKNIYQESLYAIQLILAIFDLHQILWPQLYSNDKLKKIFQEIEIPLISILAHIESYGVLIDKTLLCSYSMELNVHLNTLQNQAYQLAGTSFNLDSIKQLQEILYKKQKLPILKKTPSGSPSTNEEVLKKLSHKYPIPKIILKYRSLSKLKSTYTNKLISMVNTESNRIHTSYNQTRTATGRLSSANPNLQNIPNRNHDGRKIRQAFIAPSHSVIVSADYSQIELRIMAHLSRDFKLINDFLSGKDIHTTTASEIFVTSLNLVTNEQRHQAKTINFGLIYGMSAFGLSKQLSVTCYEAQKYVDRYFQRYPGVMQYIQHIKDNVYKYGYVSTLEGRKLYLPNIYSKNLSKKKGAERAAINAPMQGSAADIIKKAMISINYWLKQDDIPVQMIMQVHDELVFEVQNNFIDTAIKQIKKLMEECFILDVPLKVDIGVGKNWEQAH</sequence>
<dbReference type="NCBIfam" id="TIGR00593">
    <property type="entry name" value="pola"/>
    <property type="match status" value="1"/>
</dbReference>
<evidence type="ECO:0000256" key="16">
    <source>
        <dbReference type="ARBA" id="ARBA00060162"/>
    </source>
</evidence>
<keyword evidence="12 18" id="KW-0239">DNA-directed DNA polymerase</keyword>
<dbReference type="FunFam" id="3.40.50.1010:FF:000001">
    <property type="entry name" value="DNA polymerase I"/>
    <property type="match status" value="1"/>
</dbReference>
<keyword evidence="22" id="KW-1185">Reference proteome</keyword>
<dbReference type="SUPFAM" id="SSF88723">
    <property type="entry name" value="PIN domain-like"/>
    <property type="match status" value="1"/>
</dbReference>
<keyword evidence="10" id="KW-0378">Hydrolase</keyword>
<dbReference type="GO" id="GO:0008408">
    <property type="term" value="F:3'-5' exonuclease activity"/>
    <property type="evidence" value="ECO:0007669"/>
    <property type="project" value="InterPro"/>
</dbReference>
<dbReference type="Pfam" id="PF02739">
    <property type="entry name" value="5_3_exonuc_N"/>
    <property type="match status" value="1"/>
</dbReference>
<keyword evidence="8" id="KW-0540">Nuclease</keyword>
<evidence type="ECO:0000256" key="2">
    <source>
        <dbReference type="ARBA" id="ARBA00011541"/>
    </source>
</evidence>
<comment type="function">
    <text evidence="16">In addition to polymerase activity, this DNA polymerase exhibits 3'-5' and 5'-3' exonuclease activity. It is able to utilize nicked circular duplex DNA as a template and can unwind the parental DNA strand from its template.</text>
</comment>
<evidence type="ECO:0000256" key="18">
    <source>
        <dbReference type="RuleBase" id="RU004460"/>
    </source>
</evidence>
<dbReference type="NCBIfam" id="NF004397">
    <property type="entry name" value="PRK05755.1"/>
    <property type="match status" value="1"/>
</dbReference>
<dbReference type="GO" id="GO:0003677">
    <property type="term" value="F:DNA binding"/>
    <property type="evidence" value="ECO:0007669"/>
    <property type="project" value="UniProtKB-UniRule"/>
</dbReference>
<evidence type="ECO:0000259" key="20">
    <source>
        <dbReference type="SMART" id="SM00482"/>
    </source>
</evidence>
<name>Q7VRJ4_BLOFL</name>
<dbReference type="SUPFAM" id="SSF56672">
    <property type="entry name" value="DNA/RNA polymerases"/>
    <property type="match status" value="1"/>
</dbReference>
<evidence type="ECO:0000256" key="9">
    <source>
        <dbReference type="ARBA" id="ARBA00022763"/>
    </source>
</evidence>
<dbReference type="SMART" id="SM00482">
    <property type="entry name" value="POLAc"/>
    <property type="match status" value="1"/>
</dbReference>
<evidence type="ECO:0000256" key="17">
    <source>
        <dbReference type="NCBIfam" id="TIGR00593"/>
    </source>
</evidence>
<dbReference type="SUPFAM" id="SSF53098">
    <property type="entry name" value="Ribonuclease H-like"/>
    <property type="match status" value="1"/>
</dbReference>
<keyword evidence="7 18" id="KW-0235">DNA replication</keyword>
<keyword evidence="11" id="KW-0269">Exonuclease</keyword>
<dbReference type="AlphaFoldDB" id="Q7VRJ4"/>
<dbReference type="STRING" id="203907.Bfl619"/>
<keyword evidence="14 18" id="KW-0234">DNA repair</keyword>
<evidence type="ECO:0000256" key="7">
    <source>
        <dbReference type="ARBA" id="ARBA00022705"/>
    </source>
</evidence>
<dbReference type="SUPFAM" id="SSF47807">
    <property type="entry name" value="5' to 3' exonuclease, C-terminal subdomain"/>
    <property type="match status" value="1"/>
</dbReference>
<dbReference type="Gene3D" id="3.30.420.10">
    <property type="entry name" value="Ribonuclease H-like superfamily/Ribonuclease H"/>
    <property type="match status" value="1"/>
</dbReference>
<dbReference type="FunFam" id="1.10.150.20:FF:000002">
    <property type="entry name" value="DNA polymerase I"/>
    <property type="match status" value="1"/>
</dbReference>
<evidence type="ECO:0000256" key="13">
    <source>
        <dbReference type="ARBA" id="ARBA00023125"/>
    </source>
</evidence>
<comment type="catalytic activity">
    <reaction evidence="15 18">
        <text>DNA(n) + a 2'-deoxyribonucleoside 5'-triphosphate = DNA(n+1) + diphosphate</text>
        <dbReference type="Rhea" id="RHEA:22508"/>
        <dbReference type="Rhea" id="RHEA-COMP:17339"/>
        <dbReference type="Rhea" id="RHEA-COMP:17340"/>
        <dbReference type="ChEBI" id="CHEBI:33019"/>
        <dbReference type="ChEBI" id="CHEBI:61560"/>
        <dbReference type="ChEBI" id="CHEBI:173112"/>
        <dbReference type="EC" id="2.7.7.7"/>
    </reaction>
</comment>
<keyword evidence="5 18" id="KW-0808">Transferase</keyword>
<dbReference type="SMART" id="SM00279">
    <property type="entry name" value="HhH2"/>
    <property type="match status" value="1"/>
</dbReference>
<dbReference type="InterPro" id="IPR002298">
    <property type="entry name" value="DNA_polymerase_A"/>
</dbReference>
<dbReference type="InterPro" id="IPR036279">
    <property type="entry name" value="5-3_exonuclease_C_sf"/>
</dbReference>
<feature type="domain" description="DNA-directed DNA polymerase family A palm" evidence="20">
    <location>
        <begin position="701"/>
        <end position="907"/>
    </location>
</feature>
<dbReference type="Pfam" id="PF00476">
    <property type="entry name" value="DNA_pol_A"/>
    <property type="match status" value="1"/>
</dbReference>
<evidence type="ECO:0000256" key="6">
    <source>
        <dbReference type="ARBA" id="ARBA00022695"/>
    </source>
</evidence>
<evidence type="ECO:0000313" key="21">
    <source>
        <dbReference type="EMBL" id="CAD83294.1"/>
    </source>
</evidence>
<evidence type="ECO:0000256" key="15">
    <source>
        <dbReference type="ARBA" id="ARBA00049244"/>
    </source>
</evidence>
<dbReference type="InterPro" id="IPR001098">
    <property type="entry name" value="DNA-dir_DNA_pol_A_palm_dom"/>
</dbReference>
<evidence type="ECO:0000256" key="10">
    <source>
        <dbReference type="ARBA" id="ARBA00022801"/>
    </source>
</evidence>
<dbReference type="InterPro" id="IPR020045">
    <property type="entry name" value="DNA_polI_H3TH"/>
</dbReference>
<dbReference type="EC" id="2.7.7.7" evidence="3 17"/>
<dbReference type="Gene3D" id="3.40.50.1010">
    <property type="entry name" value="5'-nuclease"/>
    <property type="match status" value="1"/>
</dbReference>
<dbReference type="GO" id="GO:0006261">
    <property type="term" value="P:DNA-templated DNA replication"/>
    <property type="evidence" value="ECO:0007669"/>
    <property type="project" value="UniProtKB-UniRule"/>
</dbReference>
<dbReference type="CDD" id="cd09898">
    <property type="entry name" value="H3TH_53EXO"/>
    <property type="match status" value="1"/>
</dbReference>
<protein>
    <recommendedName>
        <fullName evidence="4 17">DNA polymerase I</fullName>
        <ecNumber evidence="3 17">2.7.7.7</ecNumber>
    </recommendedName>
</protein>
<dbReference type="eggNOG" id="COG0749">
    <property type="taxonomic scope" value="Bacteria"/>
</dbReference>
<evidence type="ECO:0000259" key="19">
    <source>
        <dbReference type="SMART" id="SM00475"/>
    </source>
</evidence>
<dbReference type="Gene3D" id="1.20.1060.10">
    <property type="entry name" value="Taq DNA Polymerase, Chain T, domain 4"/>
    <property type="match status" value="1"/>
</dbReference>
<dbReference type="CDD" id="cd08637">
    <property type="entry name" value="DNA_pol_A_pol_I_C"/>
    <property type="match status" value="1"/>
</dbReference>
<dbReference type="GO" id="GO:0006302">
    <property type="term" value="P:double-strand break repair"/>
    <property type="evidence" value="ECO:0007669"/>
    <property type="project" value="TreeGrafter"/>
</dbReference>
<dbReference type="FunFam" id="1.10.150.20:FF:000003">
    <property type="entry name" value="DNA polymerase I"/>
    <property type="match status" value="1"/>
</dbReference>
<evidence type="ECO:0000256" key="5">
    <source>
        <dbReference type="ARBA" id="ARBA00022679"/>
    </source>
</evidence>
<evidence type="ECO:0000256" key="1">
    <source>
        <dbReference type="ARBA" id="ARBA00007705"/>
    </source>
</evidence>
<comment type="subunit">
    <text evidence="2">Single-chain monomer with multiple functions.</text>
</comment>
<dbReference type="InterPro" id="IPR002421">
    <property type="entry name" value="5-3_exonuclease"/>
</dbReference>
<keyword evidence="6 18" id="KW-0548">Nucleotidyltransferase</keyword>
<feature type="domain" description="5'-3' exonuclease" evidence="19">
    <location>
        <begin position="9"/>
        <end position="270"/>
    </location>
</feature>
<dbReference type="CDD" id="cd09859">
    <property type="entry name" value="PIN_53EXO"/>
    <property type="match status" value="1"/>
</dbReference>
<dbReference type="InterPro" id="IPR020046">
    <property type="entry name" value="5-3_exonucl_a-hlix_arch_N"/>
</dbReference>
<dbReference type="InterPro" id="IPR029060">
    <property type="entry name" value="PIN-like_dom_sf"/>
</dbReference>
<dbReference type="GO" id="GO:0008409">
    <property type="term" value="F:5'-3' exonuclease activity"/>
    <property type="evidence" value="ECO:0007669"/>
    <property type="project" value="InterPro"/>
</dbReference>
<dbReference type="SMART" id="SM00475">
    <property type="entry name" value="53EXOc"/>
    <property type="match status" value="1"/>
</dbReference>
<dbReference type="GO" id="GO:0003887">
    <property type="term" value="F:DNA-directed DNA polymerase activity"/>
    <property type="evidence" value="ECO:0007669"/>
    <property type="project" value="UniProtKB-UniRule"/>
</dbReference>
<dbReference type="FunFam" id="1.20.1060.10:FF:000001">
    <property type="entry name" value="DNA polymerase I"/>
    <property type="match status" value="1"/>
</dbReference>
<dbReference type="Gene3D" id="1.10.150.20">
    <property type="entry name" value="5' to 3' exonuclease, C-terminal subdomain"/>
    <property type="match status" value="2"/>
</dbReference>
<gene>
    <name evidence="18 21" type="primary">polA</name>
    <name evidence="21" type="ordered locus">Bfl619</name>
</gene>
<dbReference type="CDD" id="cd06140">
    <property type="entry name" value="DNA_polA_I_Bacillus_like_exo"/>
    <property type="match status" value="1"/>
</dbReference>
<comment type="similarity">
    <text evidence="1 18">Belongs to the DNA polymerase type-A family.</text>
</comment>
<evidence type="ECO:0000256" key="3">
    <source>
        <dbReference type="ARBA" id="ARBA00012417"/>
    </source>
</evidence>
<dbReference type="InterPro" id="IPR019760">
    <property type="entry name" value="DNA-dir_DNA_pol_A_CS"/>
</dbReference>
<keyword evidence="13 18" id="KW-0238">DNA-binding</keyword>
<dbReference type="Proteomes" id="UP000002192">
    <property type="component" value="Chromosome"/>
</dbReference>
<reference evidence="21 22" key="1">
    <citation type="journal article" date="2003" name="Proc. Natl. Acad. Sci. U.S.A.">
        <title>The genome sequence of Blochmannia floridanus: comparative analysis of reduced genomes.</title>
        <authorList>
            <person name="Gil R."/>
            <person name="Silva F.J."/>
            <person name="Zientz E."/>
            <person name="Delmotte F."/>
            <person name="Gonzalez-Candelas F."/>
            <person name="Latorre A."/>
            <person name="Rausell C."/>
            <person name="Kramerbeek J."/>
            <person name="Gadau J."/>
            <person name="Hoelldobler B."/>
            <person name="van Ham R.C.H.J."/>
            <person name="Gross R."/>
            <person name="Moya A."/>
        </authorList>
    </citation>
    <scope>NUCLEOTIDE SEQUENCE [LARGE SCALE GENOMIC DNA]</scope>
</reference>
<dbReference type="PANTHER" id="PTHR10133">
    <property type="entry name" value="DNA POLYMERASE I"/>
    <property type="match status" value="1"/>
</dbReference>
<keyword evidence="9 18" id="KW-0227">DNA damage</keyword>
<dbReference type="InterPro" id="IPR036397">
    <property type="entry name" value="RNaseH_sf"/>
</dbReference>
<dbReference type="InterPro" id="IPR012337">
    <property type="entry name" value="RNaseH-like_sf"/>
</dbReference>
<dbReference type="EMBL" id="BX248583">
    <property type="protein sequence ID" value="CAD83294.1"/>
    <property type="molecule type" value="Genomic_DNA"/>
</dbReference>
<organism evidence="21 22">
    <name type="scientific">Blochmanniella floridana</name>
    <dbReference type="NCBI Taxonomy" id="203907"/>
    <lineage>
        <taxon>Bacteria</taxon>
        <taxon>Pseudomonadati</taxon>
        <taxon>Pseudomonadota</taxon>
        <taxon>Gammaproteobacteria</taxon>
        <taxon>Enterobacterales</taxon>
        <taxon>Enterobacteriaceae</taxon>
        <taxon>ant endosymbionts</taxon>
        <taxon>Candidatus Blochmanniella</taxon>
    </lineage>
</organism>
<dbReference type="Pfam" id="PF01367">
    <property type="entry name" value="5_3_exonuc"/>
    <property type="match status" value="1"/>
</dbReference>
<proteinExistence type="inferred from homology"/>
<dbReference type="InterPro" id="IPR002562">
    <property type="entry name" value="3'-5'_exonuclease_dom"/>
</dbReference>
<evidence type="ECO:0000256" key="12">
    <source>
        <dbReference type="ARBA" id="ARBA00022932"/>
    </source>
</evidence>
<evidence type="ECO:0000256" key="4">
    <source>
        <dbReference type="ARBA" id="ARBA00020311"/>
    </source>
</evidence>
<evidence type="ECO:0000256" key="8">
    <source>
        <dbReference type="ARBA" id="ARBA00022722"/>
    </source>
</evidence>
<dbReference type="KEGG" id="bfl:Bfl619"/>
<dbReference type="OrthoDB" id="9806424at2"/>
<dbReference type="InterPro" id="IPR018320">
    <property type="entry name" value="DNA_polymerase_1"/>
</dbReference>
<dbReference type="InterPro" id="IPR043502">
    <property type="entry name" value="DNA/RNA_pol_sf"/>
</dbReference>
<dbReference type="PROSITE" id="PS00447">
    <property type="entry name" value="DNA_POLYMERASE_A"/>
    <property type="match status" value="1"/>
</dbReference>
<dbReference type="PRINTS" id="PR00868">
    <property type="entry name" value="DNAPOLI"/>
</dbReference>
<evidence type="ECO:0000256" key="11">
    <source>
        <dbReference type="ARBA" id="ARBA00022839"/>
    </source>
</evidence>
<accession>Q7VRJ4</accession>
<dbReference type="Gene3D" id="3.30.70.370">
    <property type="match status" value="1"/>
</dbReference>
<dbReference type="PANTHER" id="PTHR10133:SF27">
    <property type="entry name" value="DNA POLYMERASE NU"/>
    <property type="match status" value="1"/>
</dbReference>
<evidence type="ECO:0000313" key="22">
    <source>
        <dbReference type="Proteomes" id="UP000002192"/>
    </source>
</evidence>
<dbReference type="HOGENOM" id="CLU_004675_0_0_6"/>
<evidence type="ECO:0000256" key="14">
    <source>
        <dbReference type="ARBA" id="ARBA00023204"/>
    </source>
</evidence>
<dbReference type="Pfam" id="PF01612">
    <property type="entry name" value="DNA_pol_A_exo1"/>
    <property type="match status" value="1"/>
</dbReference>
<dbReference type="InterPro" id="IPR008918">
    <property type="entry name" value="HhH2"/>
</dbReference>
<dbReference type="eggNOG" id="COG0258">
    <property type="taxonomic scope" value="Bacteria"/>
</dbReference>